<feature type="region of interest" description="Disordered" evidence="1">
    <location>
        <begin position="1"/>
        <end position="70"/>
    </location>
</feature>
<proteinExistence type="predicted"/>
<dbReference type="AlphaFoldDB" id="A0A507QLR4"/>
<evidence type="ECO:0000313" key="3">
    <source>
        <dbReference type="Proteomes" id="UP000319663"/>
    </source>
</evidence>
<reference evidence="2 3" key="1">
    <citation type="submission" date="2019-06" db="EMBL/GenBank/DDBJ databases">
        <title>Wine fermentation using esterase from Monascus purpureus.</title>
        <authorList>
            <person name="Geng C."/>
            <person name="Zhang Y."/>
        </authorList>
    </citation>
    <scope>NUCLEOTIDE SEQUENCE [LARGE SCALE GENOMIC DNA]</scope>
    <source>
        <strain evidence="2">HQ1</strain>
    </source>
</reference>
<keyword evidence="3" id="KW-1185">Reference proteome</keyword>
<sequence length="94" mass="10241">MSGPGDDRWRGGRPYDQNRQPAQRHPASGPRDRTIGFQGGARGGPNAFGSNAWGGPREQFPTGPPQERHVPVRGFNAMESKEALRRNLGGNDSF</sequence>
<feature type="compositionally biased region" description="Basic and acidic residues" evidence="1">
    <location>
        <begin position="1"/>
        <end position="10"/>
    </location>
</feature>
<gene>
    <name evidence="2" type="ORF">MPDQ_001851</name>
</gene>
<protein>
    <submittedName>
        <fullName evidence="2">Uncharacterized protein</fullName>
    </submittedName>
</protein>
<evidence type="ECO:0000313" key="2">
    <source>
        <dbReference type="EMBL" id="TQB69448.1"/>
    </source>
</evidence>
<name>A0A507QLR4_MONPU</name>
<dbReference type="Proteomes" id="UP000319663">
    <property type="component" value="Unassembled WGS sequence"/>
</dbReference>
<evidence type="ECO:0000256" key="1">
    <source>
        <dbReference type="SAM" id="MobiDB-lite"/>
    </source>
</evidence>
<accession>A0A507QLR4</accession>
<dbReference type="EMBL" id="VIFY01000152">
    <property type="protein sequence ID" value="TQB69448.1"/>
    <property type="molecule type" value="Genomic_DNA"/>
</dbReference>
<comment type="caution">
    <text evidence="2">The sequence shown here is derived from an EMBL/GenBank/DDBJ whole genome shotgun (WGS) entry which is preliminary data.</text>
</comment>
<dbReference type="STRING" id="5098.A0A507QLR4"/>
<organism evidence="2 3">
    <name type="scientific">Monascus purpureus</name>
    <name type="common">Red mold</name>
    <name type="synonym">Monascus anka</name>
    <dbReference type="NCBI Taxonomy" id="5098"/>
    <lineage>
        <taxon>Eukaryota</taxon>
        <taxon>Fungi</taxon>
        <taxon>Dikarya</taxon>
        <taxon>Ascomycota</taxon>
        <taxon>Pezizomycotina</taxon>
        <taxon>Eurotiomycetes</taxon>
        <taxon>Eurotiomycetidae</taxon>
        <taxon>Eurotiales</taxon>
        <taxon>Aspergillaceae</taxon>
        <taxon>Monascus</taxon>
    </lineage>
</organism>